<reference evidence="1" key="1">
    <citation type="journal article" date="2014" name="Front. Microbiol.">
        <title>High frequency of phylogenetically diverse reductive dehalogenase-homologous genes in deep subseafloor sedimentary metagenomes.</title>
        <authorList>
            <person name="Kawai M."/>
            <person name="Futagami T."/>
            <person name="Toyoda A."/>
            <person name="Takaki Y."/>
            <person name="Nishi S."/>
            <person name="Hori S."/>
            <person name="Arai W."/>
            <person name="Tsubouchi T."/>
            <person name="Morono Y."/>
            <person name="Uchiyama I."/>
            <person name="Ito T."/>
            <person name="Fujiyama A."/>
            <person name="Inagaki F."/>
            <person name="Takami H."/>
        </authorList>
    </citation>
    <scope>NUCLEOTIDE SEQUENCE</scope>
    <source>
        <strain evidence="1">Expedition CK06-06</strain>
    </source>
</reference>
<evidence type="ECO:0000313" key="1">
    <source>
        <dbReference type="EMBL" id="GAG31914.1"/>
    </source>
</evidence>
<comment type="caution">
    <text evidence="1">The sequence shown here is derived from an EMBL/GenBank/DDBJ whole genome shotgun (WGS) entry which is preliminary data.</text>
</comment>
<feature type="non-terminal residue" evidence="1">
    <location>
        <position position="1"/>
    </location>
</feature>
<organism evidence="1">
    <name type="scientific">marine sediment metagenome</name>
    <dbReference type="NCBI Taxonomy" id="412755"/>
    <lineage>
        <taxon>unclassified sequences</taxon>
        <taxon>metagenomes</taxon>
        <taxon>ecological metagenomes</taxon>
    </lineage>
</organism>
<name>X0WLR5_9ZZZZ</name>
<dbReference type="AlphaFoldDB" id="X0WLR5"/>
<protein>
    <submittedName>
        <fullName evidence="1">Uncharacterized protein</fullName>
    </submittedName>
</protein>
<sequence length="30" mass="3543">LHRAQECILQSELAAQDSILEIKNDWKSRF</sequence>
<gene>
    <name evidence="1" type="ORF">S01H1_61163</name>
</gene>
<accession>X0WLR5</accession>
<proteinExistence type="predicted"/>
<dbReference type="EMBL" id="BARS01040091">
    <property type="protein sequence ID" value="GAG31914.1"/>
    <property type="molecule type" value="Genomic_DNA"/>
</dbReference>